<accession>A0A9R1XGE0</accession>
<proteinExistence type="predicted"/>
<reference evidence="1 2" key="1">
    <citation type="journal article" date="2017" name="Nat. Commun.">
        <title>Genome assembly with in vitro proximity ligation data and whole-genome triplication in lettuce.</title>
        <authorList>
            <person name="Reyes-Chin-Wo S."/>
            <person name="Wang Z."/>
            <person name="Yang X."/>
            <person name="Kozik A."/>
            <person name="Arikit S."/>
            <person name="Song C."/>
            <person name="Xia L."/>
            <person name="Froenicke L."/>
            <person name="Lavelle D.O."/>
            <person name="Truco M.J."/>
            <person name="Xia R."/>
            <person name="Zhu S."/>
            <person name="Xu C."/>
            <person name="Xu H."/>
            <person name="Xu X."/>
            <person name="Cox K."/>
            <person name="Korf I."/>
            <person name="Meyers B.C."/>
            <person name="Michelmore R.W."/>
        </authorList>
    </citation>
    <scope>NUCLEOTIDE SEQUENCE [LARGE SCALE GENOMIC DNA]</scope>
    <source>
        <strain evidence="2">cv. Salinas</strain>
        <tissue evidence="1">Seedlings</tissue>
    </source>
</reference>
<dbReference type="EMBL" id="NBSK02000004">
    <property type="protein sequence ID" value="KAJ0211629.1"/>
    <property type="molecule type" value="Genomic_DNA"/>
</dbReference>
<evidence type="ECO:0000313" key="2">
    <source>
        <dbReference type="Proteomes" id="UP000235145"/>
    </source>
</evidence>
<organism evidence="1 2">
    <name type="scientific">Lactuca sativa</name>
    <name type="common">Garden lettuce</name>
    <dbReference type="NCBI Taxonomy" id="4236"/>
    <lineage>
        <taxon>Eukaryota</taxon>
        <taxon>Viridiplantae</taxon>
        <taxon>Streptophyta</taxon>
        <taxon>Embryophyta</taxon>
        <taxon>Tracheophyta</taxon>
        <taxon>Spermatophyta</taxon>
        <taxon>Magnoliopsida</taxon>
        <taxon>eudicotyledons</taxon>
        <taxon>Gunneridae</taxon>
        <taxon>Pentapetalae</taxon>
        <taxon>asterids</taxon>
        <taxon>campanulids</taxon>
        <taxon>Asterales</taxon>
        <taxon>Asteraceae</taxon>
        <taxon>Cichorioideae</taxon>
        <taxon>Cichorieae</taxon>
        <taxon>Lactucinae</taxon>
        <taxon>Lactuca</taxon>
    </lineage>
</organism>
<gene>
    <name evidence="1" type="ORF">LSAT_V11C400211990</name>
</gene>
<evidence type="ECO:0000313" key="1">
    <source>
        <dbReference type="EMBL" id="KAJ0211629.1"/>
    </source>
</evidence>
<comment type="caution">
    <text evidence="1">The sequence shown here is derived from an EMBL/GenBank/DDBJ whole genome shotgun (WGS) entry which is preliminary data.</text>
</comment>
<sequence length="100" mass="11386">MYVIFIGSVCLRGDYLNIMFVVMAMDENNQTLLLAIGLAIENNLCYCTWFLMRPNECLGQGKEVSFITNMEDAVSSCVNHVLFDSYHGYTSKSVFMYILT</sequence>
<dbReference type="Proteomes" id="UP000235145">
    <property type="component" value="Unassembled WGS sequence"/>
</dbReference>
<dbReference type="AlphaFoldDB" id="A0A9R1XGE0"/>
<keyword evidence="2" id="KW-1185">Reference proteome</keyword>
<name>A0A9R1XGE0_LACSA</name>
<evidence type="ECO:0008006" key="3">
    <source>
        <dbReference type="Google" id="ProtNLM"/>
    </source>
</evidence>
<protein>
    <recommendedName>
        <fullName evidence="3">MULE transposase domain-containing protein</fullName>
    </recommendedName>
</protein>